<dbReference type="Pfam" id="PF11702">
    <property type="entry name" value="DUF3295"/>
    <property type="match status" value="1"/>
</dbReference>
<reference evidence="3 4" key="1">
    <citation type="submission" date="2020-07" db="EMBL/GenBank/DDBJ databases">
        <title>Comparative genomics of pyrophilous fungi reveals a link between fire events and developmental genes.</title>
        <authorList>
            <consortium name="DOE Joint Genome Institute"/>
            <person name="Steindorff A.S."/>
            <person name="Carver A."/>
            <person name="Calhoun S."/>
            <person name="Stillman K."/>
            <person name="Liu H."/>
            <person name="Lipzen A."/>
            <person name="Pangilinan J."/>
            <person name="Labutti K."/>
            <person name="Bruns T.D."/>
            <person name="Grigoriev I.V."/>
        </authorList>
    </citation>
    <scope>NUCLEOTIDE SEQUENCE [LARGE SCALE GENOMIC DNA]</scope>
    <source>
        <strain evidence="3 4">CBS 144469</strain>
    </source>
</reference>
<feature type="domain" description="DUF3295" evidence="2">
    <location>
        <begin position="73"/>
        <end position="154"/>
    </location>
</feature>
<evidence type="ECO:0000259" key="2">
    <source>
        <dbReference type="Pfam" id="PF11702"/>
    </source>
</evidence>
<gene>
    <name evidence="3" type="ORF">DFP72DRAFT_811540</name>
</gene>
<dbReference type="GO" id="GO:0006808">
    <property type="term" value="P:regulation of nitrogen utilization"/>
    <property type="evidence" value="ECO:0007669"/>
    <property type="project" value="TreeGrafter"/>
</dbReference>
<dbReference type="GO" id="GO:0000122">
    <property type="term" value="P:negative regulation of transcription by RNA polymerase II"/>
    <property type="evidence" value="ECO:0007669"/>
    <property type="project" value="TreeGrafter"/>
</dbReference>
<organism evidence="3 4">
    <name type="scientific">Ephemerocybe angulata</name>
    <dbReference type="NCBI Taxonomy" id="980116"/>
    <lineage>
        <taxon>Eukaryota</taxon>
        <taxon>Fungi</taxon>
        <taxon>Dikarya</taxon>
        <taxon>Basidiomycota</taxon>
        <taxon>Agaricomycotina</taxon>
        <taxon>Agaricomycetes</taxon>
        <taxon>Agaricomycetidae</taxon>
        <taxon>Agaricales</taxon>
        <taxon>Agaricineae</taxon>
        <taxon>Psathyrellaceae</taxon>
        <taxon>Ephemerocybe</taxon>
    </lineage>
</organism>
<evidence type="ECO:0000313" key="4">
    <source>
        <dbReference type="Proteomes" id="UP000521943"/>
    </source>
</evidence>
<dbReference type="Proteomes" id="UP000521943">
    <property type="component" value="Unassembled WGS sequence"/>
</dbReference>
<dbReference type="PANTHER" id="PTHR28014:SF1">
    <property type="entry name" value="NEGATIVE REGULATOR OF RAS-CAMP PATHWAY"/>
    <property type="match status" value="1"/>
</dbReference>
<evidence type="ECO:0000313" key="3">
    <source>
        <dbReference type="EMBL" id="KAF6755376.1"/>
    </source>
</evidence>
<dbReference type="InterPro" id="IPR021711">
    <property type="entry name" value="DUF3295"/>
</dbReference>
<feature type="region of interest" description="Disordered" evidence="1">
    <location>
        <begin position="1"/>
        <end position="71"/>
    </location>
</feature>
<dbReference type="AlphaFoldDB" id="A0A8H6M7X0"/>
<name>A0A8H6M7X0_9AGAR</name>
<feature type="compositionally biased region" description="Polar residues" evidence="1">
    <location>
        <begin position="52"/>
        <end position="63"/>
    </location>
</feature>
<comment type="caution">
    <text evidence="3">The sequence shown here is derived from an EMBL/GenBank/DDBJ whole genome shotgun (WGS) entry which is preliminary data.</text>
</comment>
<feature type="compositionally biased region" description="Acidic residues" evidence="1">
    <location>
        <begin position="41"/>
        <end position="51"/>
    </location>
</feature>
<accession>A0A8H6M7X0</accession>
<protein>
    <recommendedName>
        <fullName evidence="2">DUF3295 domain-containing protein</fullName>
    </recommendedName>
</protein>
<dbReference type="GO" id="GO:0031930">
    <property type="term" value="P:mitochondria-nucleus signaling pathway"/>
    <property type="evidence" value="ECO:0007669"/>
    <property type="project" value="TreeGrafter"/>
</dbReference>
<dbReference type="GO" id="GO:0005737">
    <property type="term" value="C:cytoplasm"/>
    <property type="evidence" value="ECO:0007669"/>
    <property type="project" value="TreeGrafter"/>
</dbReference>
<dbReference type="InterPro" id="IPR053043">
    <property type="entry name" value="Ras-cAMP_regulatory"/>
</dbReference>
<feature type="compositionally biased region" description="Basic and acidic residues" evidence="1">
    <location>
        <begin position="205"/>
        <end position="214"/>
    </location>
</feature>
<dbReference type="EMBL" id="JACGCI010000030">
    <property type="protein sequence ID" value="KAF6755376.1"/>
    <property type="molecule type" value="Genomic_DNA"/>
</dbReference>
<dbReference type="OrthoDB" id="515401at2759"/>
<sequence>MASSVKPKGVVAPPSIAPDLRSGGSAGSSGYRPKGPLPGQEMEESDSEEEGTNNSVQLSQSVAQDRLRQFAARRGITKPNGALPTQPEAGAQAQLYPEGAEVERTVSGPIPMRHPYNLPVNALPSTPRTTRRQMLKSEMSESLRRQLLWERRQAGVPIRRTTSTGGVAANPKINALNPLRPLTTTPSMVQLRAKGRASTGLQDAHAAEVEDDRKRTAMARNRSWAHDYHTSGW</sequence>
<feature type="region of interest" description="Disordered" evidence="1">
    <location>
        <begin position="195"/>
        <end position="214"/>
    </location>
</feature>
<evidence type="ECO:0000256" key="1">
    <source>
        <dbReference type="SAM" id="MobiDB-lite"/>
    </source>
</evidence>
<keyword evidence="4" id="KW-1185">Reference proteome</keyword>
<proteinExistence type="predicted"/>
<dbReference type="PANTHER" id="PTHR28014">
    <property type="entry name" value="NEGATIVE REGULATOR OF RAS-CAMP PATHWAY"/>
    <property type="match status" value="1"/>
</dbReference>